<proteinExistence type="predicted"/>
<sequence>MDTSSSSVAPIASFDGTLGALYISMVVGAVVYGTVCLQFFIYLTAKRTKEDGWWLRSFAMFLFVRIFSIQVLMFASMYKFLITGYQNLLVLVDSGTGSAQVLNSRDYIQDKLGAEATVQQNSASQMERVTVSINDFIESKPVFAPFQGSGYNPSPIPETFETFELKQSKISADFETREPRKRWSSWDSKNLSRGGD</sequence>
<feature type="region of interest" description="Disordered" evidence="1">
    <location>
        <begin position="174"/>
        <end position="196"/>
    </location>
</feature>
<feature type="transmembrane region" description="Helical" evidence="2">
    <location>
        <begin position="20"/>
        <end position="45"/>
    </location>
</feature>
<dbReference type="EMBL" id="ML179166">
    <property type="protein sequence ID" value="THU96905.1"/>
    <property type="molecule type" value="Genomic_DNA"/>
</dbReference>
<keyword evidence="4" id="KW-1185">Reference proteome</keyword>
<organism evidence="3 4">
    <name type="scientific">Dendrothele bispora (strain CBS 962.96)</name>
    <dbReference type="NCBI Taxonomy" id="1314807"/>
    <lineage>
        <taxon>Eukaryota</taxon>
        <taxon>Fungi</taxon>
        <taxon>Dikarya</taxon>
        <taxon>Basidiomycota</taxon>
        <taxon>Agaricomycotina</taxon>
        <taxon>Agaricomycetes</taxon>
        <taxon>Agaricomycetidae</taxon>
        <taxon>Agaricales</taxon>
        <taxon>Agaricales incertae sedis</taxon>
        <taxon>Dendrothele</taxon>
    </lineage>
</organism>
<evidence type="ECO:0000256" key="2">
    <source>
        <dbReference type="SAM" id="Phobius"/>
    </source>
</evidence>
<protein>
    <submittedName>
        <fullName evidence="3">Uncharacterized protein</fullName>
    </submittedName>
</protein>
<evidence type="ECO:0000313" key="4">
    <source>
        <dbReference type="Proteomes" id="UP000297245"/>
    </source>
</evidence>
<dbReference type="AlphaFoldDB" id="A0A4V6T5G0"/>
<keyword evidence="2" id="KW-1133">Transmembrane helix</keyword>
<feature type="transmembrane region" description="Helical" evidence="2">
    <location>
        <begin position="57"/>
        <end position="78"/>
    </location>
</feature>
<reference evidence="3 4" key="1">
    <citation type="journal article" date="2019" name="Nat. Ecol. Evol.">
        <title>Megaphylogeny resolves global patterns of mushroom evolution.</title>
        <authorList>
            <person name="Varga T."/>
            <person name="Krizsan K."/>
            <person name="Foldi C."/>
            <person name="Dima B."/>
            <person name="Sanchez-Garcia M."/>
            <person name="Sanchez-Ramirez S."/>
            <person name="Szollosi G.J."/>
            <person name="Szarkandi J.G."/>
            <person name="Papp V."/>
            <person name="Albert L."/>
            <person name="Andreopoulos W."/>
            <person name="Angelini C."/>
            <person name="Antonin V."/>
            <person name="Barry K.W."/>
            <person name="Bougher N.L."/>
            <person name="Buchanan P."/>
            <person name="Buyck B."/>
            <person name="Bense V."/>
            <person name="Catcheside P."/>
            <person name="Chovatia M."/>
            <person name="Cooper J."/>
            <person name="Damon W."/>
            <person name="Desjardin D."/>
            <person name="Finy P."/>
            <person name="Geml J."/>
            <person name="Haridas S."/>
            <person name="Hughes K."/>
            <person name="Justo A."/>
            <person name="Karasinski D."/>
            <person name="Kautmanova I."/>
            <person name="Kiss B."/>
            <person name="Kocsube S."/>
            <person name="Kotiranta H."/>
            <person name="LaButti K.M."/>
            <person name="Lechner B.E."/>
            <person name="Liimatainen K."/>
            <person name="Lipzen A."/>
            <person name="Lukacs Z."/>
            <person name="Mihaltcheva S."/>
            <person name="Morgado L.N."/>
            <person name="Niskanen T."/>
            <person name="Noordeloos M.E."/>
            <person name="Ohm R.A."/>
            <person name="Ortiz-Santana B."/>
            <person name="Ovrebo C."/>
            <person name="Racz N."/>
            <person name="Riley R."/>
            <person name="Savchenko A."/>
            <person name="Shiryaev A."/>
            <person name="Soop K."/>
            <person name="Spirin V."/>
            <person name="Szebenyi C."/>
            <person name="Tomsovsky M."/>
            <person name="Tulloss R.E."/>
            <person name="Uehling J."/>
            <person name="Grigoriev I.V."/>
            <person name="Vagvolgyi C."/>
            <person name="Papp T."/>
            <person name="Martin F.M."/>
            <person name="Miettinen O."/>
            <person name="Hibbett D.S."/>
            <person name="Nagy L.G."/>
        </authorList>
    </citation>
    <scope>NUCLEOTIDE SEQUENCE [LARGE SCALE GENOMIC DNA]</scope>
    <source>
        <strain evidence="3 4">CBS 962.96</strain>
    </source>
</reference>
<accession>A0A4V6T5G0</accession>
<evidence type="ECO:0000313" key="3">
    <source>
        <dbReference type="EMBL" id="THU96905.1"/>
    </source>
</evidence>
<feature type="compositionally biased region" description="Polar residues" evidence="1">
    <location>
        <begin position="185"/>
        <end position="196"/>
    </location>
</feature>
<keyword evidence="2" id="KW-0812">Transmembrane</keyword>
<evidence type="ECO:0000256" key="1">
    <source>
        <dbReference type="SAM" id="MobiDB-lite"/>
    </source>
</evidence>
<gene>
    <name evidence="3" type="ORF">K435DRAFT_858063</name>
</gene>
<dbReference type="Proteomes" id="UP000297245">
    <property type="component" value="Unassembled WGS sequence"/>
</dbReference>
<keyword evidence="2" id="KW-0472">Membrane</keyword>
<name>A0A4V6T5G0_DENBC</name>